<gene>
    <name evidence="4" type="ORF">VroAM7_00590</name>
</gene>
<dbReference type="SUPFAM" id="SSF56349">
    <property type="entry name" value="DNA breaking-rejoining enzymes"/>
    <property type="match status" value="1"/>
</dbReference>
<proteinExistence type="predicted"/>
<dbReference type="GO" id="GO:0003677">
    <property type="term" value="F:DNA binding"/>
    <property type="evidence" value="ECO:0007669"/>
    <property type="project" value="InterPro"/>
</dbReference>
<dbReference type="GO" id="GO:0015074">
    <property type="term" value="P:DNA integration"/>
    <property type="evidence" value="ECO:0007669"/>
    <property type="project" value="UniProtKB-KW"/>
</dbReference>
<protein>
    <submittedName>
        <fullName evidence="4">Transposase</fullName>
    </submittedName>
</protein>
<evidence type="ECO:0000313" key="4">
    <source>
        <dbReference type="EMBL" id="BBL87406.1"/>
    </source>
</evidence>
<dbReference type="PANTHER" id="PTHR30349">
    <property type="entry name" value="PHAGE INTEGRASE-RELATED"/>
    <property type="match status" value="1"/>
</dbReference>
<evidence type="ECO:0000313" key="5">
    <source>
        <dbReference type="Proteomes" id="UP000315115"/>
    </source>
</evidence>
<dbReference type="EMBL" id="AP019798">
    <property type="protein sequence ID" value="BBL87406.1"/>
    <property type="molecule type" value="Genomic_DNA"/>
</dbReference>
<dbReference type="InterPro" id="IPR050090">
    <property type="entry name" value="Tyrosine_recombinase_XerCD"/>
</dbReference>
<accession>A0A510I4P8</accession>
<keyword evidence="2" id="KW-0233">DNA recombination</keyword>
<dbReference type="InterPro" id="IPR013762">
    <property type="entry name" value="Integrase-like_cat_sf"/>
</dbReference>
<evidence type="ECO:0000256" key="1">
    <source>
        <dbReference type="ARBA" id="ARBA00022908"/>
    </source>
</evidence>
<dbReference type="Gene3D" id="1.10.443.10">
    <property type="entry name" value="Intergrase catalytic core"/>
    <property type="match status" value="1"/>
</dbReference>
<sequence length="441" mass="51467">MTQLIHSSDVYKDTELTLRGDGTYHCQPTKNNIGSLPTLFSDDGAFLQEPNSYLFYLKAVKKAKDLNPCCRALLKYYQFLEGEQLEWNHFPPIKRLKPTYLFRFHLLKLVKRGELAHSTANTYINQVKNFYLWAMHEGYLRIEREQEAPFKMEFVQVQNHGMLAHIKPTFTVETSDLRIKVPKDSDSKNIRPLTPLNQESLDVLLSFLPKTSEELRLQVLLSIDTGMRIEETATFSLNALDTATPVADSQHRFELTLCPQSTGVQTKFDKKRRIEISIELLEALREYRVSERRLSRANKLYKKISQLTDDSVTLNHNSIEMLERCERHEPLFISQQGNPMTRETIESRWIELRGEIQKVDSSFKHRFHDLRATYGTYRLSDLLDAHLGTIEALELLMGWMGHKDESTTWKYLRYLRRKEVFKTKFGILDSIMHEALGGENE</sequence>
<dbReference type="PROSITE" id="PS51898">
    <property type="entry name" value="TYR_RECOMBINASE"/>
    <property type="match status" value="1"/>
</dbReference>
<feature type="domain" description="Tyr recombinase" evidence="3">
    <location>
        <begin position="191"/>
        <end position="425"/>
    </location>
</feature>
<reference evidence="5" key="1">
    <citation type="submission" date="2019-07" db="EMBL/GenBank/DDBJ databases">
        <title>Complete Genome Sequences of Vibrion rotiferianus strain AM7.</title>
        <authorList>
            <person name="Miyazaki K."/>
            <person name="Wiseschart A."/>
            <person name="Pootanakit K."/>
            <person name="Ishimori K."/>
            <person name="Kitahara K."/>
        </authorList>
    </citation>
    <scope>NUCLEOTIDE SEQUENCE [LARGE SCALE GENOMIC DNA]</scope>
    <source>
        <strain evidence="5">AM7</strain>
    </source>
</reference>
<evidence type="ECO:0000259" key="3">
    <source>
        <dbReference type="PROSITE" id="PS51898"/>
    </source>
</evidence>
<keyword evidence="1" id="KW-0229">DNA integration</keyword>
<dbReference type="RefSeq" id="WP_143691648.1">
    <property type="nucleotide sequence ID" value="NZ_AP019798.1"/>
</dbReference>
<evidence type="ECO:0000256" key="2">
    <source>
        <dbReference type="ARBA" id="ARBA00023172"/>
    </source>
</evidence>
<dbReference type="Proteomes" id="UP000315115">
    <property type="component" value="Chromosome 1"/>
</dbReference>
<dbReference type="PANTHER" id="PTHR30349:SF64">
    <property type="entry name" value="PROPHAGE INTEGRASE INTD-RELATED"/>
    <property type="match status" value="1"/>
</dbReference>
<dbReference type="InterPro" id="IPR002104">
    <property type="entry name" value="Integrase_catalytic"/>
</dbReference>
<dbReference type="CDD" id="cd00397">
    <property type="entry name" value="DNA_BRE_C"/>
    <property type="match status" value="1"/>
</dbReference>
<dbReference type="Pfam" id="PF00589">
    <property type="entry name" value="Phage_integrase"/>
    <property type="match status" value="1"/>
</dbReference>
<dbReference type="GO" id="GO:0006310">
    <property type="term" value="P:DNA recombination"/>
    <property type="evidence" value="ECO:0007669"/>
    <property type="project" value="UniProtKB-KW"/>
</dbReference>
<dbReference type="AlphaFoldDB" id="A0A510I4P8"/>
<dbReference type="InterPro" id="IPR011010">
    <property type="entry name" value="DNA_brk_join_enz"/>
</dbReference>
<organism evidence="4 5">
    <name type="scientific">Vibrio rotiferianus</name>
    <dbReference type="NCBI Taxonomy" id="190895"/>
    <lineage>
        <taxon>Bacteria</taxon>
        <taxon>Pseudomonadati</taxon>
        <taxon>Pseudomonadota</taxon>
        <taxon>Gammaproteobacteria</taxon>
        <taxon>Vibrionales</taxon>
        <taxon>Vibrionaceae</taxon>
        <taxon>Vibrio</taxon>
    </lineage>
</organism>
<name>A0A510I4P8_9VIBR</name>